<reference evidence="2" key="1">
    <citation type="submission" date="2020-03" db="EMBL/GenBank/DDBJ databases">
        <authorList>
            <person name="He L."/>
        </authorList>
    </citation>
    <scope>NUCLEOTIDE SEQUENCE</scope>
    <source>
        <strain evidence="2">CkLH20</strain>
    </source>
</reference>
<evidence type="ECO:0000256" key="1">
    <source>
        <dbReference type="SAM" id="MobiDB-lite"/>
    </source>
</evidence>
<feature type="compositionally biased region" description="Acidic residues" evidence="1">
    <location>
        <begin position="272"/>
        <end position="283"/>
    </location>
</feature>
<dbReference type="GeneID" id="62168043"/>
<evidence type="ECO:0000313" key="3">
    <source>
        <dbReference type="Proteomes" id="UP000781932"/>
    </source>
</evidence>
<dbReference type="RefSeq" id="XP_038739753.1">
    <property type="nucleotide sequence ID" value="XM_038894969.1"/>
</dbReference>
<evidence type="ECO:0000313" key="2">
    <source>
        <dbReference type="EMBL" id="KAF9870292.1"/>
    </source>
</evidence>
<comment type="caution">
    <text evidence="2">The sequence shown here is derived from an EMBL/GenBank/DDBJ whole genome shotgun (WGS) entry which is preliminary data.</text>
</comment>
<feature type="compositionally biased region" description="Low complexity" evidence="1">
    <location>
        <begin position="256"/>
        <end position="271"/>
    </location>
</feature>
<feature type="compositionally biased region" description="Low complexity" evidence="1">
    <location>
        <begin position="224"/>
        <end position="245"/>
    </location>
</feature>
<dbReference type="Proteomes" id="UP000781932">
    <property type="component" value="Unassembled WGS sequence"/>
</dbReference>
<keyword evidence="3" id="KW-1185">Reference proteome</keyword>
<organism evidence="2 3">
    <name type="scientific">Colletotrichum karsti</name>
    <dbReference type="NCBI Taxonomy" id="1095194"/>
    <lineage>
        <taxon>Eukaryota</taxon>
        <taxon>Fungi</taxon>
        <taxon>Dikarya</taxon>
        <taxon>Ascomycota</taxon>
        <taxon>Pezizomycotina</taxon>
        <taxon>Sordariomycetes</taxon>
        <taxon>Hypocreomycetidae</taxon>
        <taxon>Glomerellales</taxon>
        <taxon>Glomerellaceae</taxon>
        <taxon>Colletotrichum</taxon>
        <taxon>Colletotrichum boninense species complex</taxon>
    </lineage>
</organism>
<gene>
    <name evidence="2" type="ORF">CkaCkLH20_12256</name>
</gene>
<proteinExistence type="predicted"/>
<sequence>MFVNASESLHLAARYPRATTAFPLSSRESVEPSSSVVSGRRLLLLAGRPIPSAMSAADDGDVGRVANASKPLKFKGRFLDQLATNSRVQIIWKDDDDIVMLAFLARRRITEKNEVDDLEEDELAELAASLGYKQGAARGSKKHWAAVRRRIKTSLAYKLGKLKQGQGYLRSGLSADKTLEVWEWPGDYRNLCLKEEEMLLERRREEDGAEEQDEEQRGRDVDGQQEQPAQAQSPARASVVAVSEEGGIRRDGDEPGASPAGSATSSSSSSSDSDEDESSEGSDSDGAGVDGNDGDGHRSAAAEVLRLRHGLIERAARRRLEHHGIGGRDGRREGRDAHLWGLLATAMDRLKMNEPLRMEGLAMMLIRRAERVYR</sequence>
<reference evidence="2" key="2">
    <citation type="submission" date="2020-11" db="EMBL/GenBank/DDBJ databases">
        <title>Whole genome sequencing of Colletotrichum sp.</title>
        <authorList>
            <person name="Li H."/>
        </authorList>
    </citation>
    <scope>NUCLEOTIDE SEQUENCE</scope>
    <source>
        <strain evidence="2">CkLH20</strain>
    </source>
</reference>
<dbReference type="AlphaFoldDB" id="A0A9P6HUV7"/>
<accession>A0A9P6HUV7</accession>
<name>A0A9P6HUV7_9PEZI</name>
<feature type="region of interest" description="Disordered" evidence="1">
    <location>
        <begin position="203"/>
        <end position="298"/>
    </location>
</feature>
<dbReference type="EMBL" id="JAATWM020000056">
    <property type="protein sequence ID" value="KAF9870292.1"/>
    <property type="molecule type" value="Genomic_DNA"/>
</dbReference>
<protein>
    <submittedName>
        <fullName evidence="2">Uncharacterized protein</fullName>
    </submittedName>
</protein>